<keyword evidence="5" id="KW-0449">Lipoprotein</keyword>
<evidence type="ECO:0000256" key="2">
    <source>
        <dbReference type="ARBA" id="ARBA00022729"/>
    </source>
</evidence>
<reference evidence="6" key="1">
    <citation type="submission" date="2019-08" db="EMBL/GenBank/DDBJ databases">
        <authorList>
            <person name="Kucharzyk K."/>
            <person name="Murdoch R.W."/>
            <person name="Higgins S."/>
            <person name="Loffler F."/>
        </authorList>
    </citation>
    <scope>NUCLEOTIDE SEQUENCE</scope>
</reference>
<keyword evidence="4" id="KW-0564">Palmitate</keyword>
<dbReference type="SUPFAM" id="SSF53850">
    <property type="entry name" value="Periplasmic binding protein-like II"/>
    <property type="match status" value="1"/>
</dbReference>
<evidence type="ECO:0000313" key="6">
    <source>
        <dbReference type="EMBL" id="MPM24187.1"/>
    </source>
</evidence>
<dbReference type="AlphaFoldDB" id="A0A644Y7P1"/>
<organism evidence="6">
    <name type="scientific">bioreactor metagenome</name>
    <dbReference type="NCBI Taxonomy" id="1076179"/>
    <lineage>
        <taxon>unclassified sequences</taxon>
        <taxon>metagenomes</taxon>
        <taxon>ecological metagenomes</taxon>
    </lineage>
</organism>
<evidence type="ECO:0008006" key="7">
    <source>
        <dbReference type="Google" id="ProtNLM"/>
    </source>
</evidence>
<evidence type="ECO:0000256" key="4">
    <source>
        <dbReference type="ARBA" id="ARBA00023139"/>
    </source>
</evidence>
<dbReference type="Pfam" id="PF01547">
    <property type="entry name" value="SBP_bac_1"/>
    <property type="match status" value="1"/>
</dbReference>
<keyword evidence="3" id="KW-0472">Membrane</keyword>
<protein>
    <recommendedName>
        <fullName evidence="7">Lipoprotein LipO</fullName>
    </recommendedName>
</protein>
<gene>
    <name evidence="6" type="ORF">SDC9_70668</name>
</gene>
<name>A0A644Y7P1_9ZZZZ</name>
<keyword evidence="2" id="KW-0732">Signal</keyword>
<proteinExistence type="predicted"/>
<dbReference type="EMBL" id="VSSQ01004205">
    <property type="protein sequence ID" value="MPM24187.1"/>
    <property type="molecule type" value="Genomic_DNA"/>
</dbReference>
<dbReference type="InterPro" id="IPR050490">
    <property type="entry name" value="Bact_solute-bd_prot1"/>
</dbReference>
<dbReference type="PANTHER" id="PTHR43649">
    <property type="entry name" value="ARABINOSE-BINDING PROTEIN-RELATED"/>
    <property type="match status" value="1"/>
</dbReference>
<sequence>MKKSVMVLFVLVVLLMSIPAAGNKEVAVTVPAAPTAGLNASGFPIVAEPVTLKVFGVRDQNTAEWKNVKMLTEYQKLSNVIMDYQEVPTQGYDEKKSLLFASNDLPDVFVRAQLSKVEIAKYGMESGQLIPLNDLLKQYAPNFMALMAKYPTILASITSADGNIYALPELDLSNTGRMGFKQWINKEWLAKLGLKAPTTTDELITVLRAFRDKDPNGNGLKDEIPLGIREASSIYVLGGSFGLDHQMKETINIENGKVHIWLKDAKFKSYLQFLNQLYEEKLLWKDYYKRDLPSWRSNLSNALFGAFYMPYSDVFLKVENQFTGYAPIKGPYGDQLWSDANSGVLAVGAFAISNVCTNPEVAMRWVDYFYSEEGSLFFRYGIENETYTLDANGTPVFVDSILKDPKGFMTALGQINLVPGGGFPQVITNDTDGVVASALTKEVSAMMVPYLPEQVYLQPSFTQEESEEFVTIVQDLYKYRDEAVTKFILGEWKFDKWDEYCATLDKIGIAKLEKLYQQAFDRL</sequence>
<accession>A0A644Y7P1</accession>
<dbReference type="PANTHER" id="PTHR43649:SF33">
    <property type="entry name" value="POLYGALACTURONAN_RHAMNOGALACTURONAN-BINDING PROTEIN YTCQ"/>
    <property type="match status" value="1"/>
</dbReference>
<evidence type="ECO:0000256" key="1">
    <source>
        <dbReference type="ARBA" id="ARBA00022475"/>
    </source>
</evidence>
<evidence type="ECO:0000256" key="3">
    <source>
        <dbReference type="ARBA" id="ARBA00023136"/>
    </source>
</evidence>
<keyword evidence="1" id="KW-1003">Cell membrane</keyword>
<comment type="caution">
    <text evidence="6">The sequence shown here is derived from an EMBL/GenBank/DDBJ whole genome shotgun (WGS) entry which is preliminary data.</text>
</comment>
<evidence type="ECO:0000256" key="5">
    <source>
        <dbReference type="ARBA" id="ARBA00023288"/>
    </source>
</evidence>
<dbReference type="Gene3D" id="3.40.190.10">
    <property type="entry name" value="Periplasmic binding protein-like II"/>
    <property type="match status" value="2"/>
</dbReference>
<dbReference type="InterPro" id="IPR006059">
    <property type="entry name" value="SBP"/>
</dbReference>